<dbReference type="AlphaFoldDB" id="A0A401IH42"/>
<feature type="transmembrane region" description="Helical" evidence="2">
    <location>
        <begin position="170"/>
        <end position="190"/>
    </location>
</feature>
<dbReference type="InterPro" id="IPR050230">
    <property type="entry name" value="CALM/Myosin/TropC-like"/>
</dbReference>
<dbReference type="InterPro" id="IPR018247">
    <property type="entry name" value="EF_Hand_1_Ca_BS"/>
</dbReference>
<reference evidence="5" key="1">
    <citation type="submission" date="2017-05" db="EMBL/GenBank/DDBJ databases">
        <title>Physiological properties and genetic analysis related to exopolysaccharide production of fresh-water unicellular cyanobacterium Aphanothece sacrum, Suizenji Nori, that has been cultured as a food source in Japan.</title>
        <authorList>
            <person name="Kanesaki Y."/>
            <person name="Yoshikawa S."/>
            <person name="Ohki K."/>
        </authorList>
    </citation>
    <scope>NUCLEOTIDE SEQUENCE [LARGE SCALE GENOMIC DNA]</scope>
    <source>
        <strain evidence="5">FPU1</strain>
    </source>
</reference>
<evidence type="ECO:0000256" key="1">
    <source>
        <dbReference type="ARBA" id="ARBA00022737"/>
    </source>
</evidence>
<keyword evidence="2" id="KW-0812">Transmembrane</keyword>
<name>A0A401IH42_APHSA</name>
<dbReference type="RefSeq" id="WP_124972331.1">
    <property type="nucleotide sequence ID" value="NZ_BDQK01000009.1"/>
</dbReference>
<dbReference type="PANTHER" id="PTHR23048:SF0">
    <property type="entry name" value="CALMODULIN LIKE 3"/>
    <property type="match status" value="1"/>
</dbReference>
<dbReference type="SUPFAM" id="SSF47473">
    <property type="entry name" value="EF-hand"/>
    <property type="match status" value="1"/>
</dbReference>
<proteinExistence type="predicted"/>
<feature type="transmembrane region" description="Helical" evidence="2">
    <location>
        <begin position="326"/>
        <end position="348"/>
    </location>
</feature>
<dbReference type="PROSITE" id="PS50222">
    <property type="entry name" value="EF_HAND_2"/>
    <property type="match status" value="3"/>
</dbReference>
<evidence type="ECO:0000256" key="2">
    <source>
        <dbReference type="SAM" id="Phobius"/>
    </source>
</evidence>
<dbReference type="SMART" id="SM00054">
    <property type="entry name" value="EFh"/>
    <property type="match status" value="3"/>
</dbReference>
<dbReference type="Gene3D" id="1.10.238.10">
    <property type="entry name" value="EF-hand"/>
    <property type="match status" value="2"/>
</dbReference>
<feature type="transmembrane region" description="Helical" evidence="2">
    <location>
        <begin position="147"/>
        <end position="164"/>
    </location>
</feature>
<dbReference type="EMBL" id="BDQK01000009">
    <property type="protein sequence ID" value="GBF80615.1"/>
    <property type="molecule type" value="Genomic_DNA"/>
</dbReference>
<dbReference type="OrthoDB" id="8360592at2"/>
<evidence type="ECO:0000313" key="5">
    <source>
        <dbReference type="Proteomes" id="UP000287247"/>
    </source>
</evidence>
<feature type="transmembrane region" description="Helical" evidence="2">
    <location>
        <begin position="376"/>
        <end position="394"/>
    </location>
</feature>
<protein>
    <submittedName>
        <fullName evidence="4">Cyclic nucleotide-binding protein</fullName>
    </submittedName>
</protein>
<feature type="transmembrane region" description="Helical" evidence="2">
    <location>
        <begin position="12"/>
        <end position="30"/>
    </location>
</feature>
<comment type="caution">
    <text evidence="4">The sequence shown here is derived from an EMBL/GenBank/DDBJ whole genome shotgun (WGS) entry which is preliminary data.</text>
</comment>
<feature type="domain" description="EF-hand" evidence="3">
    <location>
        <begin position="776"/>
        <end position="811"/>
    </location>
</feature>
<dbReference type="InterPro" id="IPR011992">
    <property type="entry name" value="EF-hand-dom_pair"/>
</dbReference>
<dbReference type="GO" id="GO:0016460">
    <property type="term" value="C:myosin II complex"/>
    <property type="evidence" value="ECO:0007669"/>
    <property type="project" value="TreeGrafter"/>
</dbReference>
<feature type="domain" description="EF-hand" evidence="3">
    <location>
        <begin position="740"/>
        <end position="775"/>
    </location>
</feature>
<organism evidence="4 5">
    <name type="scientific">Aphanothece sacrum FPU1</name>
    <dbReference type="NCBI Taxonomy" id="1920663"/>
    <lineage>
        <taxon>Bacteria</taxon>
        <taxon>Bacillati</taxon>
        <taxon>Cyanobacteriota</taxon>
        <taxon>Cyanophyceae</taxon>
        <taxon>Oscillatoriophycideae</taxon>
        <taxon>Chroococcales</taxon>
        <taxon>Aphanothecaceae</taxon>
        <taxon>Aphanothece</taxon>
    </lineage>
</organism>
<dbReference type="Pfam" id="PF13499">
    <property type="entry name" value="EF-hand_7"/>
    <property type="match status" value="2"/>
</dbReference>
<keyword evidence="1" id="KW-0677">Repeat</keyword>
<feature type="transmembrane region" description="Helical" evidence="2">
    <location>
        <begin position="68"/>
        <end position="92"/>
    </location>
</feature>
<keyword evidence="2" id="KW-0472">Membrane</keyword>
<dbReference type="Proteomes" id="UP000287247">
    <property type="component" value="Unassembled WGS sequence"/>
</dbReference>
<sequence>MFAKIPERQMLWVRRILAIGWLVLITSLFYDPISSWLTLPEHTWSPLSISRITQFDCVQVQGKCMTEIPYAIGGLLFWTLIVPFGVFVLMVFGHDAWRRVCPLSYFSQLPRNLGFQRSRKRVDAKTGKTRHEVIKVDPNSWLNRNHIYLQMVLLYLGITGRILFYNSNRLTLGLFLVGTIIASMVVGYLYGGKSWCQYICPMAPVEQVFTQPRALLNSSAHTEEGQKITQSMCRTVNTEGKEHSACIACHSPCIDIDAERSYWEEITTPKYQWLYYGYVGLTVGYFVYPFLFAGNWEYLMSAAWSHQENQLNTLFNPGFYIFNTPIAIPKLVAAPLTIGVFGLVGYFLGRKLEKMYKGYLLRHHKLVNTEVVRHRLFTLATFFIFNFFFIFGGSNLVRLLPNQLKYLFPVVMAVCSGLWLYRTWPRNPYLYQRESLASRLRKQLSKLNLNIGQFLDNRSLDDLNVDEVYVLAKILPGFDKEKRLKAYKGVLKESITERYVDSESSLDILLQMRLELNITEEEHRLVLTELEVEDPILVNPSKKNNHEEWLRQESYRQALLDTVIESSQEHPSQGIIIDLFDIITGKKPFESFNELINSLSTKELQTVNAIREEYAITPQEEKEIITHINPRQLWHSMAYTFSVIEYLDAIAEGRTPISGKIEEMNEEQKAFCRVIFNKFDKDGNDCLSAAELRSLLRAVGRPYSSERVQELMDIITGRPNSNRITFAEFSTLLHRDLAEGEESEMLKRFHLFDADGSGYITLEELRVCLQDIDEAISDADIEAMLKHADTSGDEQISYEEFCQLFGQLQTH</sequence>
<evidence type="ECO:0000259" key="3">
    <source>
        <dbReference type="PROSITE" id="PS50222"/>
    </source>
</evidence>
<keyword evidence="5" id="KW-1185">Reference proteome</keyword>
<feature type="domain" description="EF-hand" evidence="3">
    <location>
        <begin position="667"/>
        <end position="702"/>
    </location>
</feature>
<evidence type="ECO:0000313" key="4">
    <source>
        <dbReference type="EMBL" id="GBF80615.1"/>
    </source>
</evidence>
<accession>A0A401IH42</accession>
<dbReference type="PANTHER" id="PTHR23048">
    <property type="entry name" value="MYOSIN LIGHT CHAIN 1, 3"/>
    <property type="match status" value="1"/>
</dbReference>
<gene>
    <name evidence="4" type="ORF">AsFPU1_2019</name>
</gene>
<dbReference type="PROSITE" id="PS00018">
    <property type="entry name" value="EF_HAND_1"/>
    <property type="match status" value="2"/>
</dbReference>
<dbReference type="GO" id="GO:0005509">
    <property type="term" value="F:calcium ion binding"/>
    <property type="evidence" value="ECO:0007669"/>
    <property type="project" value="InterPro"/>
</dbReference>
<dbReference type="CDD" id="cd00051">
    <property type="entry name" value="EFh"/>
    <property type="match status" value="1"/>
</dbReference>
<dbReference type="FunFam" id="1.10.238.10:FF:000001">
    <property type="entry name" value="Calmodulin 1"/>
    <property type="match status" value="1"/>
</dbReference>
<dbReference type="InterPro" id="IPR002048">
    <property type="entry name" value="EF_hand_dom"/>
</dbReference>
<keyword evidence="2" id="KW-1133">Transmembrane helix</keyword>
<feature type="transmembrane region" description="Helical" evidence="2">
    <location>
        <begin position="273"/>
        <end position="291"/>
    </location>
</feature>